<accession>A0ABT0KW12</accession>
<feature type="transmembrane region" description="Helical" evidence="1">
    <location>
        <begin position="69"/>
        <end position="85"/>
    </location>
</feature>
<sequence length="339" mass="38399">MKRSLKFRLGFLALAIISYVIGFQVMPEQLNSTYEMTVVSGISVLYFLVLPVLYWIAIINIGKQKPWKILAILSLSALMARLSFPEDIASYFEFVMWVRYPILAVILLFEIYLLFSVIKGLWQARKLKGDPRIKALNISDDEKSQMVGMIMAGEAANWFYSIPKFSANHPKAITNIKLLSAKAWFMWLMIGLCFIGSTIAYLLLVDWSEIAAILVSAIVGYGFLTFIANYRISRHYSLYVHDDKLVINNSIWGLLMVNIADIKAVTITETTKTKDEDILFVGRGDVANVTVDFNQTQRYFGAMGQLPEPIEQLLLVVDEPQKLQQTIELAQPNKADSES</sequence>
<dbReference type="EMBL" id="JAKIKU010000020">
    <property type="protein sequence ID" value="MCL1047844.1"/>
    <property type="molecule type" value="Genomic_DNA"/>
</dbReference>
<feature type="transmembrane region" description="Helical" evidence="1">
    <location>
        <begin position="97"/>
        <end position="118"/>
    </location>
</feature>
<reference evidence="2 3" key="1">
    <citation type="submission" date="2022-01" db="EMBL/GenBank/DDBJ databases">
        <title>Whole genome-based taxonomy of the Shewanellaceae.</title>
        <authorList>
            <person name="Martin-Rodriguez A.J."/>
        </authorList>
    </citation>
    <scope>NUCLEOTIDE SEQUENCE [LARGE SCALE GENOMIC DNA]</scope>
    <source>
        <strain evidence="2 3">DSM 24955</strain>
    </source>
</reference>
<evidence type="ECO:0000313" key="3">
    <source>
        <dbReference type="Proteomes" id="UP001202134"/>
    </source>
</evidence>
<feature type="transmembrane region" description="Helical" evidence="1">
    <location>
        <begin position="184"/>
        <end position="204"/>
    </location>
</feature>
<keyword evidence="1" id="KW-1133">Transmembrane helix</keyword>
<feature type="transmembrane region" description="Helical" evidence="1">
    <location>
        <begin position="38"/>
        <end position="57"/>
    </location>
</feature>
<keyword evidence="3" id="KW-1185">Reference proteome</keyword>
<organism evidence="2 3">
    <name type="scientific">Shewanella electrodiphila</name>
    <dbReference type="NCBI Taxonomy" id="934143"/>
    <lineage>
        <taxon>Bacteria</taxon>
        <taxon>Pseudomonadati</taxon>
        <taxon>Pseudomonadota</taxon>
        <taxon>Gammaproteobacteria</taxon>
        <taxon>Alteromonadales</taxon>
        <taxon>Shewanellaceae</taxon>
        <taxon>Shewanella</taxon>
    </lineage>
</organism>
<feature type="transmembrane region" description="Helical" evidence="1">
    <location>
        <begin position="210"/>
        <end position="230"/>
    </location>
</feature>
<keyword evidence="1" id="KW-0472">Membrane</keyword>
<protein>
    <submittedName>
        <fullName evidence="2">Uncharacterized protein</fullName>
    </submittedName>
</protein>
<dbReference type="RefSeq" id="WP_248957046.1">
    <property type="nucleotide sequence ID" value="NZ_JAKIKU010000020.1"/>
</dbReference>
<gene>
    <name evidence="2" type="ORF">L2737_21310</name>
</gene>
<proteinExistence type="predicted"/>
<dbReference type="Proteomes" id="UP001202134">
    <property type="component" value="Unassembled WGS sequence"/>
</dbReference>
<keyword evidence="1" id="KW-0812">Transmembrane</keyword>
<comment type="caution">
    <text evidence="2">The sequence shown here is derived from an EMBL/GenBank/DDBJ whole genome shotgun (WGS) entry which is preliminary data.</text>
</comment>
<evidence type="ECO:0000256" key="1">
    <source>
        <dbReference type="SAM" id="Phobius"/>
    </source>
</evidence>
<evidence type="ECO:0000313" key="2">
    <source>
        <dbReference type="EMBL" id="MCL1047844.1"/>
    </source>
</evidence>
<name>A0ABT0KW12_9GAMM</name>